<dbReference type="PANTHER" id="PTHR43536">
    <property type="entry name" value="MANNOSYLGLYCOPROTEIN ENDO-BETA-MANNOSIDASE"/>
    <property type="match status" value="1"/>
</dbReference>
<dbReference type="EMBL" id="BARW01025908">
    <property type="protein sequence ID" value="GAJ13755.1"/>
    <property type="molecule type" value="Genomic_DNA"/>
</dbReference>
<dbReference type="Pfam" id="PF18368">
    <property type="entry name" value="Ig_GlcNase"/>
    <property type="match status" value="1"/>
</dbReference>
<dbReference type="GO" id="GO:0004553">
    <property type="term" value="F:hydrolase activity, hydrolyzing O-glycosyl compounds"/>
    <property type="evidence" value="ECO:0007669"/>
    <property type="project" value="InterPro"/>
</dbReference>
<sequence length="248" mass="28025">FIPANKTVYIDQVTDIINDTSLYFIAMDLLNQSGDIIDRTVTWTQRNSKWQELLTIPSVDVDCKLLSQQECDEEIEYVFEVSNTSEFPLVNMMLEITDRAFGQEILPAFWENNALTMMPEESTIIKVRVRKGFITKTPFILAEGLNVNPASWNLTNGEKVSLDFKVNEINITTEDGAVYLNYSATQTEDTGNRITTLPLALKIDSELNRYVSIGIKYGMDINGSVLITDLTPGSHQVQFGDLNETINY</sequence>
<dbReference type="InterPro" id="IPR036156">
    <property type="entry name" value="Beta-gal/glucu_dom_sf"/>
</dbReference>
<proteinExistence type="predicted"/>
<feature type="non-terminal residue" evidence="2">
    <location>
        <position position="1"/>
    </location>
</feature>
<protein>
    <recommendedName>
        <fullName evidence="1">Exo-beta-D-glucosaminidase Ig-fold domain-containing protein</fullName>
    </recommendedName>
</protein>
<dbReference type="Gene3D" id="2.60.40.10">
    <property type="entry name" value="Immunoglobulins"/>
    <property type="match status" value="1"/>
</dbReference>
<dbReference type="SUPFAM" id="SSF49303">
    <property type="entry name" value="beta-Galactosidase/glucuronidase domain"/>
    <property type="match status" value="1"/>
</dbReference>
<dbReference type="AlphaFoldDB" id="X1VUA4"/>
<dbReference type="InterPro" id="IPR043534">
    <property type="entry name" value="EBDG/EBM"/>
</dbReference>
<name>X1VUA4_9ZZZZ</name>
<gene>
    <name evidence="2" type="ORF">S12H4_42360</name>
</gene>
<dbReference type="InterPro" id="IPR041351">
    <property type="entry name" value="Ig_GlcNase"/>
</dbReference>
<dbReference type="PANTHER" id="PTHR43536:SF1">
    <property type="entry name" value="MANNOSYLGLYCOPROTEIN ENDO-BETA-MANNOSIDASE"/>
    <property type="match status" value="1"/>
</dbReference>
<reference evidence="2" key="1">
    <citation type="journal article" date="2014" name="Front. Microbiol.">
        <title>High frequency of phylogenetically diverse reductive dehalogenase-homologous genes in deep subseafloor sedimentary metagenomes.</title>
        <authorList>
            <person name="Kawai M."/>
            <person name="Futagami T."/>
            <person name="Toyoda A."/>
            <person name="Takaki Y."/>
            <person name="Nishi S."/>
            <person name="Hori S."/>
            <person name="Arai W."/>
            <person name="Tsubouchi T."/>
            <person name="Morono Y."/>
            <person name="Uchiyama I."/>
            <person name="Ito T."/>
            <person name="Fujiyama A."/>
            <person name="Inagaki F."/>
            <person name="Takami H."/>
        </authorList>
    </citation>
    <scope>NUCLEOTIDE SEQUENCE</scope>
    <source>
        <strain evidence="2">Expedition CK06-06</strain>
    </source>
</reference>
<feature type="domain" description="Exo-beta-D-glucosaminidase Ig-fold" evidence="1">
    <location>
        <begin position="42"/>
        <end position="147"/>
    </location>
</feature>
<dbReference type="InterPro" id="IPR013783">
    <property type="entry name" value="Ig-like_fold"/>
</dbReference>
<evidence type="ECO:0000259" key="1">
    <source>
        <dbReference type="Pfam" id="PF18368"/>
    </source>
</evidence>
<accession>X1VUA4</accession>
<evidence type="ECO:0000313" key="2">
    <source>
        <dbReference type="EMBL" id="GAJ13755.1"/>
    </source>
</evidence>
<organism evidence="2">
    <name type="scientific">marine sediment metagenome</name>
    <dbReference type="NCBI Taxonomy" id="412755"/>
    <lineage>
        <taxon>unclassified sequences</taxon>
        <taxon>metagenomes</taxon>
        <taxon>ecological metagenomes</taxon>
    </lineage>
</organism>
<comment type="caution">
    <text evidence="2">The sequence shown here is derived from an EMBL/GenBank/DDBJ whole genome shotgun (WGS) entry which is preliminary data.</text>
</comment>